<name>A0A4R6JE31_9ACTN</name>
<proteinExistence type="predicted"/>
<protein>
    <submittedName>
        <fullName evidence="1">Uncharacterized protein</fullName>
    </submittedName>
</protein>
<evidence type="ECO:0000313" key="1">
    <source>
        <dbReference type="EMBL" id="TDO33231.1"/>
    </source>
</evidence>
<evidence type="ECO:0000313" key="2">
    <source>
        <dbReference type="Proteomes" id="UP000295388"/>
    </source>
</evidence>
<gene>
    <name evidence="1" type="ORF">EV643_13329</name>
</gene>
<dbReference type="AlphaFoldDB" id="A0A4R6JE31"/>
<dbReference type="Proteomes" id="UP000295388">
    <property type="component" value="Unassembled WGS sequence"/>
</dbReference>
<dbReference type="EMBL" id="SNWQ01000033">
    <property type="protein sequence ID" value="TDO33231.1"/>
    <property type="molecule type" value="Genomic_DNA"/>
</dbReference>
<keyword evidence="2" id="KW-1185">Reference proteome</keyword>
<comment type="caution">
    <text evidence="1">The sequence shown here is derived from an EMBL/GenBank/DDBJ whole genome shotgun (WGS) entry which is preliminary data.</text>
</comment>
<reference evidence="1 2" key="1">
    <citation type="submission" date="2019-03" db="EMBL/GenBank/DDBJ databases">
        <title>Genomic Encyclopedia of Type Strains, Phase III (KMG-III): the genomes of soil and plant-associated and newly described type strains.</title>
        <authorList>
            <person name="Whitman W."/>
        </authorList>
    </citation>
    <scope>NUCLEOTIDE SEQUENCE [LARGE SCALE GENOMIC DNA]</scope>
    <source>
        <strain evidence="1 2">VKM Ac-2527</strain>
    </source>
</reference>
<sequence length="101" mass="11156">MSEVFGHGDPLVDFQVSQWKGQVAIEANEYHSKPLGPAFVRYARDIRAQCCAIRLVLARYAEARDADAPEAAVLREVLADLATRFRAHPTHGDVWPPAPSS</sequence>
<accession>A0A4R6JE31</accession>
<organism evidence="1 2">
    <name type="scientific">Kribbella caucasensis</name>
    <dbReference type="NCBI Taxonomy" id="2512215"/>
    <lineage>
        <taxon>Bacteria</taxon>
        <taxon>Bacillati</taxon>
        <taxon>Actinomycetota</taxon>
        <taxon>Actinomycetes</taxon>
        <taxon>Propionibacteriales</taxon>
        <taxon>Kribbellaceae</taxon>
        <taxon>Kribbella</taxon>
    </lineage>
</organism>